<keyword evidence="1" id="KW-0175">Coiled coil</keyword>
<reference evidence="2 3" key="1">
    <citation type="submission" date="2020-08" db="EMBL/GenBank/DDBJ databases">
        <title>Genomic Encyclopedia of Type Strains, Phase III (KMG-III): the genomes of soil and plant-associated and newly described type strains.</title>
        <authorList>
            <person name="Whitman W."/>
        </authorList>
    </citation>
    <scope>NUCLEOTIDE SEQUENCE [LARGE SCALE GENOMIC DNA]</scope>
    <source>
        <strain evidence="2 3">CECT 8803</strain>
    </source>
</reference>
<gene>
    <name evidence="2" type="ORF">FHR98_001884</name>
</gene>
<proteinExistence type="predicted"/>
<evidence type="ECO:0000313" key="3">
    <source>
        <dbReference type="Proteomes" id="UP000581135"/>
    </source>
</evidence>
<dbReference type="AlphaFoldDB" id="A0A839SRU2"/>
<evidence type="ECO:0000313" key="2">
    <source>
        <dbReference type="EMBL" id="MBB3065597.1"/>
    </source>
</evidence>
<comment type="caution">
    <text evidence="2">The sequence shown here is derived from an EMBL/GenBank/DDBJ whole genome shotgun (WGS) entry which is preliminary data.</text>
</comment>
<sequence>MNSKNRTSNGLKPWTRVIKEQQESLESLQRSLGLLREEENRLAAKVAVEAQEGLGLALSRLREDIRSNLEQQQLAERTLDGAAILEREQDEQAALSKRKQQFKQARRLAQQRESLAGDIERGVAAIAKSYRKLEELGRKLAEVTPEQPGWLRAIHPAYGDPLLRHLRLAFLQVGLKLDSSHFVDSGQLAQELKFRARVVGDDRAYLNIEKE</sequence>
<keyword evidence="3" id="KW-1185">Reference proteome</keyword>
<dbReference type="EMBL" id="JACHXA010000004">
    <property type="protein sequence ID" value="MBB3065597.1"/>
    <property type="molecule type" value="Genomic_DNA"/>
</dbReference>
<dbReference type="RefSeq" id="WP_183416409.1">
    <property type="nucleotide sequence ID" value="NZ_JACHXA010000004.1"/>
</dbReference>
<dbReference type="Proteomes" id="UP000581135">
    <property type="component" value="Unassembled WGS sequence"/>
</dbReference>
<feature type="coiled-coil region" evidence="1">
    <location>
        <begin position="18"/>
        <end position="45"/>
    </location>
</feature>
<accession>A0A839SRU2</accession>
<name>A0A839SRU2_9PROT</name>
<evidence type="ECO:0000256" key="1">
    <source>
        <dbReference type="SAM" id="Coils"/>
    </source>
</evidence>
<organism evidence="2 3">
    <name type="scientific">Limibacillus halophilus</name>
    <dbReference type="NCBI Taxonomy" id="1579333"/>
    <lineage>
        <taxon>Bacteria</taxon>
        <taxon>Pseudomonadati</taxon>
        <taxon>Pseudomonadota</taxon>
        <taxon>Alphaproteobacteria</taxon>
        <taxon>Rhodospirillales</taxon>
        <taxon>Rhodovibrionaceae</taxon>
        <taxon>Limibacillus</taxon>
    </lineage>
</organism>
<protein>
    <submittedName>
        <fullName evidence="2">Chromosome segregation ATPase</fullName>
    </submittedName>
</protein>